<dbReference type="SMART" id="SM00900">
    <property type="entry name" value="FMN_bind"/>
    <property type="match status" value="1"/>
</dbReference>
<evidence type="ECO:0000313" key="8">
    <source>
        <dbReference type="Proteomes" id="UP000366872"/>
    </source>
</evidence>
<dbReference type="PANTHER" id="PTHR36118">
    <property type="entry name" value="ION-TRANSLOCATING OXIDOREDUCTASE COMPLEX SUBUNIT G"/>
    <property type="match status" value="1"/>
</dbReference>
<keyword evidence="1" id="KW-0813">Transport</keyword>
<dbReference type="PANTHER" id="PTHR36118:SF1">
    <property type="entry name" value="ION-TRANSLOCATING OXIDOREDUCTASE COMPLEX SUBUNIT G"/>
    <property type="match status" value="1"/>
</dbReference>
<accession>A0A6C2U3I9</accession>
<proteinExistence type="predicted"/>
<dbReference type="PIRSF" id="PIRSF006091">
    <property type="entry name" value="E_trnsport_RnfG"/>
    <property type="match status" value="1"/>
</dbReference>
<dbReference type="EMBL" id="CAAHFG010000001">
    <property type="protein sequence ID" value="VGO14417.1"/>
    <property type="molecule type" value="Genomic_DNA"/>
</dbReference>
<reference evidence="7 8" key="1">
    <citation type="submission" date="2019-04" db="EMBL/GenBank/DDBJ databases">
        <authorList>
            <person name="Van Vliet M D."/>
        </authorList>
    </citation>
    <scope>NUCLEOTIDE SEQUENCE [LARGE SCALE GENOMIC DNA]</scope>
    <source>
        <strain evidence="7 8">F1</strain>
    </source>
</reference>
<evidence type="ECO:0000256" key="2">
    <source>
        <dbReference type="ARBA" id="ARBA00022553"/>
    </source>
</evidence>
<keyword evidence="3" id="KW-0285">Flavoprotein</keyword>
<keyword evidence="4" id="KW-0288">FMN</keyword>
<sequence length="219" mass="22640">MSGQKINIPMLGAFLGGVAAIAAGLLSLVYTSTAEAIALNLQKKTNTALEQILPAFDNVPADDTVSIHSEMDWPVKYYIAKKGGEIVGYAGEVVTPEGFSGNVTVMASLKTDGTVDKVIVTANTETPGLGTVVTDRKVQKTIVDLIKGGGAAEGLAPNKYLDWYGSKKAGDDRWSIVKDGEAVNGKTGATITSRAICGAVHAIGKTAVDNLGTLSKGAE</sequence>
<dbReference type="Pfam" id="PF04205">
    <property type="entry name" value="FMN_bind"/>
    <property type="match status" value="1"/>
</dbReference>
<dbReference type="GO" id="GO:0022900">
    <property type="term" value="P:electron transport chain"/>
    <property type="evidence" value="ECO:0007669"/>
    <property type="project" value="InterPro"/>
</dbReference>
<dbReference type="InterPro" id="IPR010209">
    <property type="entry name" value="Ion_transpt_RnfG/RsxG"/>
</dbReference>
<dbReference type="AlphaFoldDB" id="A0A6C2U3I9"/>
<keyword evidence="8" id="KW-1185">Reference proteome</keyword>
<evidence type="ECO:0000256" key="3">
    <source>
        <dbReference type="ARBA" id="ARBA00022630"/>
    </source>
</evidence>
<feature type="domain" description="FMN-binding" evidence="6">
    <location>
        <begin position="98"/>
        <end position="207"/>
    </location>
</feature>
<evidence type="ECO:0000256" key="5">
    <source>
        <dbReference type="ARBA" id="ARBA00022982"/>
    </source>
</evidence>
<name>A0A6C2U3I9_PONDE</name>
<evidence type="ECO:0000256" key="4">
    <source>
        <dbReference type="ARBA" id="ARBA00022643"/>
    </source>
</evidence>
<gene>
    <name evidence="7" type="primary">rnfG</name>
    <name evidence="7" type="ORF">PDESU_02978</name>
</gene>
<dbReference type="InterPro" id="IPR007329">
    <property type="entry name" value="FMN-bd"/>
</dbReference>
<evidence type="ECO:0000256" key="1">
    <source>
        <dbReference type="ARBA" id="ARBA00022448"/>
    </source>
</evidence>
<dbReference type="RefSeq" id="WP_136079900.1">
    <property type="nucleotide sequence ID" value="NZ_CAAHFG010000001.1"/>
</dbReference>
<evidence type="ECO:0000313" key="7">
    <source>
        <dbReference type="EMBL" id="VGO14417.1"/>
    </source>
</evidence>
<dbReference type="GO" id="GO:0009055">
    <property type="term" value="F:electron transfer activity"/>
    <property type="evidence" value="ECO:0007669"/>
    <property type="project" value="InterPro"/>
</dbReference>
<dbReference type="GO" id="GO:0010181">
    <property type="term" value="F:FMN binding"/>
    <property type="evidence" value="ECO:0007669"/>
    <property type="project" value="InterPro"/>
</dbReference>
<protein>
    <submittedName>
        <fullName evidence="7">Electron transport complex subunit RnfG</fullName>
    </submittedName>
</protein>
<organism evidence="7 8">
    <name type="scientific">Pontiella desulfatans</name>
    <dbReference type="NCBI Taxonomy" id="2750659"/>
    <lineage>
        <taxon>Bacteria</taxon>
        <taxon>Pseudomonadati</taxon>
        <taxon>Kiritimatiellota</taxon>
        <taxon>Kiritimatiellia</taxon>
        <taxon>Kiritimatiellales</taxon>
        <taxon>Pontiellaceae</taxon>
        <taxon>Pontiella</taxon>
    </lineage>
</organism>
<dbReference type="NCBIfam" id="TIGR01947">
    <property type="entry name" value="rnfG"/>
    <property type="match status" value="1"/>
</dbReference>
<dbReference type="Proteomes" id="UP000366872">
    <property type="component" value="Unassembled WGS sequence"/>
</dbReference>
<keyword evidence="2" id="KW-0597">Phosphoprotein</keyword>
<dbReference type="GO" id="GO:0005886">
    <property type="term" value="C:plasma membrane"/>
    <property type="evidence" value="ECO:0007669"/>
    <property type="project" value="InterPro"/>
</dbReference>
<evidence type="ECO:0000259" key="6">
    <source>
        <dbReference type="SMART" id="SM00900"/>
    </source>
</evidence>
<keyword evidence="5" id="KW-0249">Electron transport</keyword>